<gene>
    <name evidence="11" type="ORF">MIND_00266200</name>
</gene>
<feature type="transmembrane region" description="Helical" evidence="10">
    <location>
        <begin position="421"/>
        <end position="442"/>
    </location>
</feature>
<evidence type="ECO:0000313" key="11">
    <source>
        <dbReference type="EMBL" id="KAF7312525.1"/>
    </source>
</evidence>
<dbReference type="Proteomes" id="UP000636479">
    <property type="component" value="Unassembled WGS sequence"/>
</dbReference>
<feature type="transmembrane region" description="Helical" evidence="10">
    <location>
        <begin position="256"/>
        <end position="274"/>
    </location>
</feature>
<protein>
    <submittedName>
        <fullName evidence="11">OPT oligopeptide transporter</fullName>
    </submittedName>
</protein>
<keyword evidence="7 10" id="KW-1133">Transmembrane helix</keyword>
<dbReference type="GO" id="GO:0035673">
    <property type="term" value="F:oligopeptide transmembrane transporter activity"/>
    <property type="evidence" value="ECO:0007669"/>
    <property type="project" value="InterPro"/>
</dbReference>
<accession>A0A8H6T7V3</accession>
<feature type="transmembrane region" description="Helical" evidence="10">
    <location>
        <begin position="198"/>
        <end position="222"/>
    </location>
</feature>
<feature type="transmembrane region" description="Helical" evidence="10">
    <location>
        <begin position="533"/>
        <end position="559"/>
    </location>
</feature>
<evidence type="ECO:0000256" key="6">
    <source>
        <dbReference type="ARBA" id="ARBA00022927"/>
    </source>
</evidence>
<dbReference type="PANTHER" id="PTHR22601">
    <property type="entry name" value="ISP4 LIKE PROTEIN"/>
    <property type="match status" value="1"/>
</dbReference>
<reference evidence="11" key="1">
    <citation type="submission" date="2020-05" db="EMBL/GenBank/DDBJ databases">
        <title>Mycena genomes resolve the evolution of fungal bioluminescence.</title>
        <authorList>
            <person name="Tsai I.J."/>
        </authorList>
    </citation>
    <scope>NUCLEOTIDE SEQUENCE</scope>
    <source>
        <strain evidence="11">171206Taipei</strain>
    </source>
</reference>
<dbReference type="GeneID" id="59342054"/>
<organism evidence="11 12">
    <name type="scientific">Mycena indigotica</name>
    <dbReference type="NCBI Taxonomy" id="2126181"/>
    <lineage>
        <taxon>Eukaryota</taxon>
        <taxon>Fungi</taxon>
        <taxon>Dikarya</taxon>
        <taxon>Basidiomycota</taxon>
        <taxon>Agaricomycotina</taxon>
        <taxon>Agaricomycetes</taxon>
        <taxon>Agaricomycetidae</taxon>
        <taxon>Agaricales</taxon>
        <taxon>Marasmiineae</taxon>
        <taxon>Mycenaceae</taxon>
        <taxon>Mycena</taxon>
    </lineage>
</organism>
<dbReference type="Pfam" id="PF03169">
    <property type="entry name" value="OPT"/>
    <property type="match status" value="1"/>
</dbReference>
<keyword evidence="12" id="KW-1185">Reference proteome</keyword>
<comment type="caution">
    <text evidence="11">The sequence shown here is derived from an EMBL/GenBank/DDBJ whole genome shotgun (WGS) entry which is preliminary data.</text>
</comment>
<feature type="transmembrane region" description="Helical" evidence="10">
    <location>
        <begin position="95"/>
        <end position="117"/>
    </location>
</feature>
<evidence type="ECO:0000313" key="12">
    <source>
        <dbReference type="Proteomes" id="UP000636479"/>
    </source>
</evidence>
<keyword evidence="3" id="KW-0813">Transport</keyword>
<dbReference type="OrthoDB" id="9986677at2759"/>
<dbReference type="RefSeq" id="XP_037224633.1">
    <property type="nucleotide sequence ID" value="XM_037359538.1"/>
</dbReference>
<dbReference type="InterPro" id="IPR004813">
    <property type="entry name" value="OPT"/>
</dbReference>
<keyword evidence="6" id="KW-0653">Protein transport</keyword>
<feature type="transmembrane region" description="Helical" evidence="10">
    <location>
        <begin position="682"/>
        <end position="704"/>
    </location>
</feature>
<feature type="transmembrane region" description="Helical" evidence="10">
    <location>
        <begin position="617"/>
        <end position="635"/>
    </location>
</feature>
<dbReference type="EMBL" id="JACAZF010000002">
    <property type="protein sequence ID" value="KAF7312525.1"/>
    <property type="molecule type" value="Genomic_DNA"/>
</dbReference>
<evidence type="ECO:0000256" key="4">
    <source>
        <dbReference type="ARBA" id="ARBA00022692"/>
    </source>
</evidence>
<feature type="transmembrane region" description="Helical" evidence="10">
    <location>
        <begin position="334"/>
        <end position="352"/>
    </location>
</feature>
<dbReference type="GO" id="GO:0015031">
    <property type="term" value="P:protein transport"/>
    <property type="evidence" value="ECO:0007669"/>
    <property type="project" value="UniProtKB-KW"/>
</dbReference>
<name>A0A8H6T7V3_9AGAR</name>
<dbReference type="GO" id="GO:0016020">
    <property type="term" value="C:membrane"/>
    <property type="evidence" value="ECO:0007669"/>
    <property type="project" value="UniProtKB-SubCell"/>
</dbReference>
<feature type="transmembrane region" description="Helical" evidence="10">
    <location>
        <begin position="716"/>
        <end position="739"/>
    </location>
</feature>
<dbReference type="InterPro" id="IPR004648">
    <property type="entry name" value="Oligpept_transpt"/>
</dbReference>
<evidence type="ECO:0000256" key="1">
    <source>
        <dbReference type="ARBA" id="ARBA00004141"/>
    </source>
</evidence>
<sequence length="811" mass="91152">MQAPAHKNCATNSHAWPVPLAVGMATQAITSPDTRSSVSDEKHTPSPVDEKGGLKRDDIETANEPAEGEFAVLDDERDIATHVIMVEDDESLNPWTVRAFVLGLGLSAFGGVLAEIYYFKPQTVLVSTMFLAIIAFIIGKAMEMIPAVGPLRYLNPHPWNKKENAMVVIMASAAANSALATEVLAVQRLFYNLTPNPGASIFLLFSSQLAGYGIGGLFRHVLLYPSKMLYPGVIPLISMLDALFKDAKEAAKKKRLFWIAFAVIFFWEILPEWMFPLLTGFSIFCLANPRSQDFTRIFGGSNGNEGLGLLSICFDWQYISAGYNPMAIPLKAQFSNFIGYVLCMVVFVAVYYNNIWNAKTFPFVNLFHSGVEVITEYFQLSQELFYANGSLYDQLLILDENLEVDPTLLAQQGLPFYASTWVVQLLVTNLGMAATFTHLLLWNRSDLRAAWSWATPSALKASWATFNWRFWQEDGMRNVPSKDDDTVDPHYREMLKYPDAPNSWYFVTLLISIIIALVLIYKTDSTLPWWGLLVSLLLGTISIIFFGALYAITGLQFIIQPFVQMIGGFIHPGKPVANMYFVLFSYNSVIQAQLLLRDLKIAQYTKLPPRAAFTAQILGTLFGAVLNFVLMNSIIDAQRPILLSVEGTNIWSGQQPQQYNSQAIAWGGLSHQLFALNQRYEWVAWAYVVGLAVPVPFWIAYRYFPKLRTDYLYTPVICYYIGWLCVGINSSVSSYFVIAYLSQWWLRTRYPRWFTKYNYVLAAALDGGTQVMVFILSFAVQGASGNSHLFPQWWGANQNGNYDRCAVVPSP</sequence>
<evidence type="ECO:0000256" key="5">
    <source>
        <dbReference type="ARBA" id="ARBA00022856"/>
    </source>
</evidence>
<feature type="transmembrane region" description="Helical" evidence="10">
    <location>
        <begin position="503"/>
        <end position="521"/>
    </location>
</feature>
<evidence type="ECO:0000256" key="10">
    <source>
        <dbReference type="SAM" id="Phobius"/>
    </source>
</evidence>
<feature type="transmembrane region" description="Helical" evidence="10">
    <location>
        <begin position="759"/>
        <end position="780"/>
    </location>
</feature>
<keyword evidence="5" id="KW-0571">Peptide transport</keyword>
<feature type="transmembrane region" description="Helical" evidence="10">
    <location>
        <begin position="579"/>
        <end position="596"/>
    </location>
</feature>
<feature type="transmembrane region" description="Helical" evidence="10">
    <location>
        <begin position="124"/>
        <end position="145"/>
    </location>
</feature>
<evidence type="ECO:0000256" key="2">
    <source>
        <dbReference type="ARBA" id="ARBA00008807"/>
    </source>
</evidence>
<dbReference type="NCBIfam" id="TIGR00728">
    <property type="entry name" value="OPT_sfam"/>
    <property type="match status" value="2"/>
</dbReference>
<dbReference type="AlphaFoldDB" id="A0A8H6T7V3"/>
<keyword evidence="8 10" id="KW-0472">Membrane</keyword>
<comment type="subcellular location">
    <subcellularLocation>
        <location evidence="1">Membrane</location>
        <topology evidence="1">Multi-pass membrane protein</topology>
    </subcellularLocation>
</comment>
<evidence type="ECO:0000256" key="3">
    <source>
        <dbReference type="ARBA" id="ARBA00022448"/>
    </source>
</evidence>
<feature type="region of interest" description="Disordered" evidence="9">
    <location>
        <begin position="30"/>
        <end position="57"/>
    </location>
</feature>
<keyword evidence="4 10" id="KW-0812">Transmembrane</keyword>
<feature type="compositionally biased region" description="Basic and acidic residues" evidence="9">
    <location>
        <begin position="38"/>
        <end position="57"/>
    </location>
</feature>
<evidence type="ECO:0000256" key="7">
    <source>
        <dbReference type="ARBA" id="ARBA00022989"/>
    </source>
</evidence>
<comment type="similarity">
    <text evidence="2">Belongs to the oligopeptide OPT transporter family.</text>
</comment>
<evidence type="ECO:0000256" key="8">
    <source>
        <dbReference type="ARBA" id="ARBA00023136"/>
    </source>
</evidence>
<proteinExistence type="inferred from homology"/>
<evidence type="ECO:0000256" key="9">
    <source>
        <dbReference type="SAM" id="MobiDB-lite"/>
    </source>
</evidence>
<feature type="transmembrane region" description="Helical" evidence="10">
    <location>
        <begin position="165"/>
        <end position="186"/>
    </location>
</feature>